<proteinExistence type="predicted"/>
<feature type="region of interest" description="Disordered" evidence="1">
    <location>
        <begin position="1"/>
        <end position="42"/>
    </location>
</feature>
<name>A0ABD1IFD6_SALDI</name>
<protein>
    <submittedName>
        <fullName evidence="2">Uncharacterized protein</fullName>
    </submittedName>
</protein>
<organism evidence="2 3">
    <name type="scientific">Salvia divinorum</name>
    <name type="common">Maria pastora</name>
    <name type="synonym">Diviner's sage</name>
    <dbReference type="NCBI Taxonomy" id="28513"/>
    <lineage>
        <taxon>Eukaryota</taxon>
        <taxon>Viridiplantae</taxon>
        <taxon>Streptophyta</taxon>
        <taxon>Embryophyta</taxon>
        <taxon>Tracheophyta</taxon>
        <taxon>Spermatophyta</taxon>
        <taxon>Magnoliopsida</taxon>
        <taxon>eudicotyledons</taxon>
        <taxon>Gunneridae</taxon>
        <taxon>Pentapetalae</taxon>
        <taxon>asterids</taxon>
        <taxon>lamiids</taxon>
        <taxon>Lamiales</taxon>
        <taxon>Lamiaceae</taxon>
        <taxon>Nepetoideae</taxon>
        <taxon>Mentheae</taxon>
        <taxon>Salviinae</taxon>
        <taxon>Salvia</taxon>
        <taxon>Salvia subgen. Calosphace</taxon>
    </lineage>
</organism>
<evidence type="ECO:0000313" key="3">
    <source>
        <dbReference type="Proteomes" id="UP001567538"/>
    </source>
</evidence>
<sequence length="116" mass="13581">MLKDEEARRVKKEDEARMVMMSDKSKPFNSQKGEDSSKPSIFIVTPTPQDIKQNKPKRLRTPLQERTARKLKPLHLMDSEVYVFKTASKKYKWWKKVYNKLVPFVVAKTRSASPPT</sequence>
<dbReference type="AlphaFoldDB" id="A0ABD1IFD6"/>
<comment type="caution">
    <text evidence="2">The sequence shown here is derived from an EMBL/GenBank/DDBJ whole genome shotgun (WGS) entry which is preliminary data.</text>
</comment>
<feature type="compositionally biased region" description="Basic and acidic residues" evidence="1">
    <location>
        <begin position="1"/>
        <end position="17"/>
    </location>
</feature>
<evidence type="ECO:0000313" key="2">
    <source>
        <dbReference type="EMBL" id="KAL1567427.1"/>
    </source>
</evidence>
<reference evidence="2 3" key="1">
    <citation type="submission" date="2024-06" db="EMBL/GenBank/DDBJ databases">
        <title>A chromosome level genome sequence of Diviner's sage (Salvia divinorum).</title>
        <authorList>
            <person name="Ford S.A."/>
            <person name="Ro D.-K."/>
            <person name="Ness R.W."/>
            <person name="Phillips M.A."/>
        </authorList>
    </citation>
    <scope>NUCLEOTIDE SEQUENCE [LARGE SCALE GENOMIC DNA]</scope>
    <source>
        <strain evidence="2">SAF-2024a</strain>
        <tissue evidence="2">Leaf</tissue>
    </source>
</reference>
<evidence type="ECO:0000256" key="1">
    <source>
        <dbReference type="SAM" id="MobiDB-lite"/>
    </source>
</evidence>
<keyword evidence="3" id="KW-1185">Reference proteome</keyword>
<dbReference type="EMBL" id="JBEAFC010000002">
    <property type="protein sequence ID" value="KAL1567427.1"/>
    <property type="molecule type" value="Genomic_DNA"/>
</dbReference>
<accession>A0ABD1IFD6</accession>
<gene>
    <name evidence="2" type="ORF">AAHA92_02907</name>
</gene>
<dbReference type="Proteomes" id="UP001567538">
    <property type="component" value="Unassembled WGS sequence"/>
</dbReference>